<accession>A0A0F8WVU4</accession>
<reference evidence="1" key="1">
    <citation type="journal article" date="2015" name="Nature">
        <title>Complex archaea that bridge the gap between prokaryotes and eukaryotes.</title>
        <authorList>
            <person name="Spang A."/>
            <person name="Saw J.H."/>
            <person name="Jorgensen S.L."/>
            <person name="Zaremba-Niedzwiedzka K."/>
            <person name="Martijn J."/>
            <person name="Lind A.E."/>
            <person name="van Eijk R."/>
            <person name="Schleper C."/>
            <person name="Guy L."/>
            <person name="Ettema T.J."/>
        </authorList>
    </citation>
    <scope>NUCLEOTIDE SEQUENCE</scope>
</reference>
<protein>
    <submittedName>
        <fullName evidence="1">Uncharacterized protein</fullName>
    </submittedName>
</protein>
<dbReference type="EMBL" id="LAZR01062794">
    <property type="protein sequence ID" value="KKK60788.1"/>
    <property type="molecule type" value="Genomic_DNA"/>
</dbReference>
<organism evidence="1">
    <name type="scientific">marine sediment metagenome</name>
    <dbReference type="NCBI Taxonomy" id="412755"/>
    <lineage>
        <taxon>unclassified sequences</taxon>
        <taxon>metagenomes</taxon>
        <taxon>ecological metagenomes</taxon>
    </lineage>
</organism>
<evidence type="ECO:0000313" key="1">
    <source>
        <dbReference type="EMBL" id="KKK60788.1"/>
    </source>
</evidence>
<dbReference type="AlphaFoldDB" id="A0A0F8WVU4"/>
<feature type="non-terminal residue" evidence="1">
    <location>
        <position position="1"/>
    </location>
</feature>
<comment type="caution">
    <text evidence="1">The sequence shown here is derived from an EMBL/GenBank/DDBJ whole genome shotgun (WGS) entry which is preliminary data.</text>
</comment>
<sequence length="106" mass="12343">LTMTGAEFASASYIEERKGVRRVMDHKDCQPRIGGVCTWMYRSYLKFFKYNINCWRKEWNAVNDTDLADRMFKADVNMVYVDKVIAYILPRPGETTVGLDAYLEKG</sequence>
<gene>
    <name evidence="1" type="ORF">LCGC14_3020870</name>
</gene>
<proteinExistence type="predicted"/>
<name>A0A0F8WVU4_9ZZZZ</name>